<feature type="compositionally biased region" description="Acidic residues" evidence="10">
    <location>
        <begin position="453"/>
        <end position="468"/>
    </location>
</feature>
<keyword evidence="13" id="KW-1185">Reference proteome</keyword>
<feature type="compositionally biased region" description="Basic and acidic residues" evidence="10">
    <location>
        <begin position="714"/>
        <end position="729"/>
    </location>
</feature>
<feature type="compositionally biased region" description="Basic residues" evidence="10">
    <location>
        <begin position="1"/>
        <end position="10"/>
    </location>
</feature>
<proteinExistence type="inferred from homology"/>
<feature type="region of interest" description="Disordered" evidence="10">
    <location>
        <begin position="848"/>
        <end position="927"/>
    </location>
</feature>
<dbReference type="Pfam" id="PF05178">
    <property type="entry name" value="Kri1"/>
    <property type="match status" value="1"/>
</dbReference>
<feature type="compositionally biased region" description="Acidic residues" evidence="10">
    <location>
        <begin position="876"/>
        <end position="886"/>
    </location>
</feature>
<sequence length="1186" mass="134457">MHAKRSRIRMGTKVETSPKVWGHPATGPALGLEDASFQSCQSGTCPPLTTSSPEPLISRNYKGDVSMAEIDHFMPLLMQKEEEGALTPLLTHGKVHFLWIKHTNLYLVATTMKNANASLVYSFLYKVVEVFSEYFKELEEESIRDNFVVIYELLDELMDFGFPQTTDSKILQEYITQQGNKLETGKSHVPPTVTNAVSWRSEGIKYKKNEVFIDVIESVNLLVNTNGSVLLSEIVGTIKLKTFLSGMPELRLGLNDRMLFELTGRGKNKSVELEDVKFHQCVRLSRFDNDRTISFIPPDGDFELMSYRLNTQVKPLIWIESVIEKFSHSRVEIMVKAKGQFKKQSVANGVEISVPVPSDADSPKFKTSVGSAKYMPEKNIVIWSIKSFPVRYMKIIEKSGYQALPWVRYITQSGVQDRYGADAGAGEESSSESEESGDDVDRYGADAGAGEESSSESEESGDDVELDPLEDRDFYRTLALLKTKDPRIYEKDATFYSQANSLSESGREVVPKRKEKPMYLKDYERKVILEKEGKYEEDEEDEEAAAERQKRAASQSYVEEQKRIKESFRPFVADRGRRWVTGGGEGVALGPWAQPGELWAETVPVPAREQEGYVSWLKGQDFPPDQQLEDLAPLKEYWSNPALDPGERFLRDYILSKGYREEDEEEEGRQDSSDEGELFLQKQEEFERKYNFRFEEPDAQLVKTYPRTIASSVRRKDERRKEKREEIRERKRKEKARKQEELKQLKNLKRQEILAKLEKLREATGNATVGFGEQELEGAFDPAEHDRLMQARAPCTPALARGTGTRPPRPGGPGASWPAAQTPPPTPKWGLGASRPAKFFGAKYYGEGEEEKPQFEEEEGVDDGWNWDNWTGQDAEGGEWPEEEGSYEPHCEDPNFIMDADYDPHMRPGPPRKRQKEPPTLLGKRKLKTRFTEAVEREKPPFDPEVGSFEQYLDEYYQLDYEDLIGDLPCRFKYRTVMPCDFGLSTDEILAADDKELNRWCSLRKTCMYRSEKEELQDKAAYTRKAQNTSKKQQILKSLSAAAEEAGEDEPRPKLGKKPQDEAKQRQLEQEPHGAGPAACPEDEGPSVPTAGALGPTLSPAGQPRGLAGKASPGPRAGPRRGRLLGARVRVGGREFSGQRLQAYGLNPRRLRWLQLRRHKRKQLAQQTQRAEAPGRQGPVGKATRA</sequence>
<keyword evidence="6" id="KW-0653">Protein transport</keyword>
<keyword evidence="7" id="KW-0472">Membrane</keyword>
<dbReference type="GO" id="GO:0006886">
    <property type="term" value="P:intracellular protein transport"/>
    <property type="evidence" value="ECO:0007669"/>
    <property type="project" value="InterPro"/>
</dbReference>
<dbReference type="PROSITE" id="PS51072">
    <property type="entry name" value="MHD"/>
    <property type="match status" value="1"/>
</dbReference>
<feature type="region of interest" description="Disordered" evidence="10">
    <location>
        <begin position="420"/>
        <end position="468"/>
    </location>
</feature>
<evidence type="ECO:0000256" key="3">
    <source>
        <dbReference type="ARBA" id="ARBA00007473"/>
    </source>
</evidence>
<protein>
    <recommendedName>
        <fullName evidence="4">Protein KRI1 homolog</fullName>
    </recommendedName>
</protein>
<evidence type="ECO:0000256" key="7">
    <source>
        <dbReference type="ARBA" id="ARBA00023136"/>
    </source>
</evidence>
<dbReference type="SUPFAM" id="SSF49447">
    <property type="entry name" value="Second domain of Mu2 adaptin subunit (ap50) of ap2 adaptor"/>
    <property type="match status" value="1"/>
</dbReference>
<dbReference type="eggNOG" id="KOG2409">
    <property type="taxonomic scope" value="Eukaryota"/>
</dbReference>
<dbReference type="Gene3D" id="3.30.450.60">
    <property type="match status" value="1"/>
</dbReference>
<dbReference type="GO" id="GO:0030665">
    <property type="term" value="C:clathrin-coated vesicle membrane"/>
    <property type="evidence" value="ECO:0007669"/>
    <property type="project" value="UniProtKB-SubCell"/>
</dbReference>
<name>M7BNN0_CHEMY</name>
<dbReference type="CDD" id="cd14835">
    <property type="entry name" value="AP1_Mu_N"/>
    <property type="match status" value="1"/>
</dbReference>
<keyword evidence="8" id="KW-0968">Cytoplasmic vesicle</keyword>
<evidence type="ECO:0000256" key="4">
    <source>
        <dbReference type="ARBA" id="ARBA00017294"/>
    </source>
</evidence>
<feature type="region of interest" description="Disordered" evidence="10">
    <location>
        <begin position="798"/>
        <end position="833"/>
    </location>
</feature>
<dbReference type="PANTHER" id="PTHR14490:SF5">
    <property type="entry name" value="PROTEIN KRI1 HOMOLOG"/>
    <property type="match status" value="1"/>
</dbReference>
<feature type="region of interest" description="Disordered" evidence="10">
    <location>
        <begin position="1"/>
        <end position="23"/>
    </location>
</feature>
<comment type="similarity">
    <text evidence="2">Belongs to the adaptor complexes medium subunit family.</text>
</comment>
<comment type="subcellular location">
    <subcellularLocation>
        <location evidence="1">Cytoplasmic vesicle</location>
        <location evidence="1">Clathrin-coated vesicle membrane</location>
        <topology evidence="1">Peripheral membrane protein</topology>
        <orientation evidence="1">Cytoplasmic side</orientation>
    </subcellularLocation>
</comment>
<keyword evidence="5" id="KW-0813">Transport</keyword>
<feature type="compositionally biased region" description="Basic and acidic residues" evidence="10">
    <location>
        <begin position="1049"/>
        <end position="1072"/>
    </location>
</feature>
<comment type="similarity">
    <text evidence="3">Belongs to the KRI1 family.</text>
</comment>
<feature type="region of interest" description="Disordered" evidence="10">
    <location>
        <begin position="660"/>
        <end position="680"/>
    </location>
</feature>
<dbReference type="InterPro" id="IPR001392">
    <property type="entry name" value="Clathrin_mu"/>
</dbReference>
<comment type="function">
    <text evidence="9">Subunit of clathrin-associated adaptor protein complex 1 that plays a role in protein sorting in the trans-Golgi network (TGN) and endosomes. The AP complexes mediate the recruitment of clathrin to membranes and the recognition of sorting signals within the cytosolic tails of transmembrane cargo molecules.</text>
</comment>
<dbReference type="Gene3D" id="2.60.40.1170">
    <property type="entry name" value="Mu homology domain, subdomain B"/>
    <property type="match status" value="2"/>
</dbReference>
<feature type="compositionally biased region" description="Acidic residues" evidence="10">
    <location>
        <begin position="535"/>
        <end position="544"/>
    </location>
</feature>
<dbReference type="GO" id="GO:0005730">
    <property type="term" value="C:nucleolus"/>
    <property type="evidence" value="ECO:0007669"/>
    <property type="project" value="TreeGrafter"/>
</dbReference>
<evidence type="ECO:0000256" key="2">
    <source>
        <dbReference type="ARBA" id="ARBA00005324"/>
    </source>
</evidence>
<evidence type="ECO:0000256" key="1">
    <source>
        <dbReference type="ARBA" id="ARBA00004145"/>
    </source>
</evidence>
<evidence type="ECO:0000256" key="9">
    <source>
        <dbReference type="ARBA" id="ARBA00057121"/>
    </source>
</evidence>
<dbReference type="Proteomes" id="UP000031443">
    <property type="component" value="Unassembled WGS sequence"/>
</dbReference>
<dbReference type="FunFam" id="3.30.450.60:FF:000006">
    <property type="entry name" value="AP-1 complex subunit mu-1 isoform 1"/>
    <property type="match status" value="1"/>
</dbReference>
<dbReference type="GO" id="GO:0016192">
    <property type="term" value="P:vesicle-mediated transport"/>
    <property type="evidence" value="ECO:0007669"/>
    <property type="project" value="InterPro"/>
</dbReference>
<dbReference type="GO" id="GO:0030131">
    <property type="term" value="C:clathrin adaptor complex"/>
    <property type="evidence" value="ECO:0007669"/>
    <property type="project" value="InterPro"/>
</dbReference>
<dbReference type="SUPFAM" id="SSF64356">
    <property type="entry name" value="SNARE-like"/>
    <property type="match status" value="1"/>
</dbReference>
<dbReference type="InterPro" id="IPR018240">
    <property type="entry name" value="Clathrin_mu_CS"/>
</dbReference>
<dbReference type="InterPro" id="IPR018034">
    <property type="entry name" value="Kri1"/>
</dbReference>
<dbReference type="GO" id="GO:0000447">
    <property type="term" value="P:endonucleolytic cleavage in ITS1 to separate SSU-rRNA from 5.8S rRNA and LSU-rRNA from tricistronic rRNA transcript (SSU-rRNA, 5.8S rRNA, LSU-rRNA)"/>
    <property type="evidence" value="ECO:0007669"/>
    <property type="project" value="TreeGrafter"/>
</dbReference>
<dbReference type="InterPro" id="IPR036168">
    <property type="entry name" value="AP2_Mu_C_sf"/>
</dbReference>
<dbReference type="InterPro" id="IPR024626">
    <property type="entry name" value="Kri1-like_C"/>
</dbReference>
<dbReference type="PROSITE" id="PS00991">
    <property type="entry name" value="CLAT_ADAPTOR_M_2"/>
    <property type="match status" value="1"/>
</dbReference>
<dbReference type="AlphaFoldDB" id="M7BNN0"/>
<dbReference type="GO" id="GO:0030686">
    <property type="term" value="C:90S preribosome"/>
    <property type="evidence" value="ECO:0007669"/>
    <property type="project" value="TreeGrafter"/>
</dbReference>
<feature type="region of interest" description="Disordered" evidence="10">
    <location>
        <begin position="1024"/>
        <end position="1126"/>
    </location>
</feature>
<feature type="compositionally biased region" description="Polar residues" evidence="10">
    <location>
        <begin position="1025"/>
        <end position="1037"/>
    </location>
</feature>
<dbReference type="STRING" id="8469.M7BNN0"/>
<evidence type="ECO:0000313" key="13">
    <source>
        <dbReference type="Proteomes" id="UP000031443"/>
    </source>
</evidence>
<feature type="compositionally biased region" description="Acidic residues" evidence="10">
    <location>
        <begin position="429"/>
        <end position="438"/>
    </location>
</feature>
<reference evidence="13" key="1">
    <citation type="journal article" date="2013" name="Nat. Genet.">
        <title>The draft genomes of soft-shell turtle and green sea turtle yield insights into the development and evolution of the turtle-specific body plan.</title>
        <authorList>
            <person name="Wang Z."/>
            <person name="Pascual-Anaya J."/>
            <person name="Zadissa A."/>
            <person name="Li W."/>
            <person name="Niimura Y."/>
            <person name="Huang Z."/>
            <person name="Li C."/>
            <person name="White S."/>
            <person name="Xiong Z."/>
            <person name="Fang D."/>
            <person name="Wang B."/>
            <person name="Ming Y."/>
            <person name="Chen Y."/>
            <person name="Zheng Y."/>
            <person name="Kuraku S."/>
            <person name="Pignatelli M."/>
            <person name="Herrero J."/>
            <person name="Beal K."/>
            <person name="Nozawa M."/>
            <person name="Li Q."/>
            <person name="Wang J."/>
            <person name="Zhang H."/>
            <person name="Yu L."/>
            <person name="Shigenobu S."/>
            <person name="Wang J."/>
            <person name="Liu J."/>
            <person name="Flicek P."/>
            <person name="Searle S."/>
            <person name="Wang J."/>
            <person name="Kuratani S."/>
            <person name="Yin Y."/>
            <person name="Aken B."/>
            <person name="Zhang G."/>
            <person name="Irie N."/>
        </authorList>
    </citation>
    <scope>NUCLEOTIDE SEQUENCE [LARGE SCALE GENOMIC DNA]</scope>
</reference>
<evidence type="ECO:0000313" key="12">
    <source>
        <dbReference type="EMBL" id="EMP39516.1"/>
    </source>
</evidence>
<dbReference type="Pfam" id="PF12936">
    <property type="entry name" value="Kri1_C"/>
    <property type="match status" value="1"/>
</dbReference>
<dbReference type="EMBL" id="KB516472">
    <property type="protein sequence ID" value="EMP39516.1"/>
    <property type="molecule type" value="Genomic_DNA"/>
</dbReference>
<evidence type="ECO:0000256" key="6">
    <source>
        <dbReference type="ARBA" id="ARBA00022927"/>
    </source>
</evidence>
<evidence type="ECO:0000256" key="8">
    <source>
        <dbReference type="ARBA" id="ARBA00023329"/>
    </source>
</evidence>
<accession>M7BNN0</accession>
<evidence type="ECO:0000256" key="10">
    <source>
        <dbReference type="SAM" id="MobiDB-lite"/>
    </source>
</evidence>
<evidence type="ECO:0000256" key="5">
    <source>
        <dbReference type="ARBA" id="ARBA00022448"/>
    </source>
</evidence>
<feature type="domain" description="MHD" evidence="11">
    <location>
        <begin position="208"/>
        <end position="467"/>
    </location>
</feature>
<dbReference type="InterPro" id="IPR028565">
    <property type="entry name" value="MHD"/>
</dbReference>
<feature type="compositionally biased region" description="Acidic residues" evidence="10">
    <location>
        <begin position="661"/>
        <end position="677"/>
    </location>
</feature>
<gene>
    <name evidence="12" type="ORF">UY3_03298</name>
</gene>
<feature type="region of interest" description="Disordered" evidence="10">
    <location>
        <begin position="530"/>
        <end position="556"/>
    </location>
</feature>
<dbReference type="Pfam" id="PF00928">
    <property type="entry name" value="Adap_comp_sub"/>
    <property type="match status" value="1"/>
</dbReference>
<dbReference type="PRINTS" id="PR00314">
    <property type="entry name" value="CLATHRINADPT"/>
</dbReference>
<feature type="region of interest" description="Disordered" evidence="10">
    <location>
        <begin position="705"/>
        <end position="743"/>
    </location>
</feature>
<evidence type="ECO:0000259" key="11">
    <source>
        <dbReference type="PROSITE" id="PS51072"/>
    </source>
</evidence>
<dbReference type="PANTHER" id="PTHR14490">
    <property type="entry name" value="ZINC FINGER, ZZ TYPE"/>
    <property type="match status" value="1"/>
</dbReference>
<organism evidence="12 13">
    <name type="scientific">Chelonia mydas</name>
    <name type="common">Green sea-turtle</name>
    <name type="synonym">Chelonia agassizi</name>
    <dbReference type="NCBI Taxonomy" id="8469"/>
    <lineage>
        <taxon>Eukaryota</taxon>
        <taxon>Metazoa</taxon>
        <taxon>Chordata</taxon>
        <taxon>Craniata</taxon>
        <taxon>Vertebrata</taxon>
        <taxon>Euteleostomi</taxon>
        <taxon>Archelosauria</taxon>
        <taxon>Testudinata</taxon>
        <taxon>Testudines</taxon>
        <taxon>Cryptodira</taxon>
        <taxon>Durocryptodira</taxon>
        <taxon>Americhelydia</taxon>
        <taxon>Chelonioidea</taxon>
        <taxon>Cheloniidae</taxon>
        <taxon>Chelonia</taxon>
    </lineage>
</organism>
<dbReference type="PROSITE" id="PS00990">
    <property type="entry name" value="CLAT_ADAPTOR_M_1"/>
    <property type="match status" value="1"/>
</dbReference>
<feature type="region of interest" description="Disordered" evidence="10">
    <location>
        <begin position="1158"/>
        <end position="1186"/>
    </location>
</feature>
<dbReference type="InterPro" id="IPR011012">
    <property type="entry name" value="Longin-like_dom_sf"/>
</dbReference>